<keyword evidence="1" id="KW-0472">Membrane</keyword>
<evidence type="ECO:0000256" key="1">
    <source>
        <dbReference type="SAM" id="Phobius"/>
    </source>
</evidence>
<feature type="transmembrane region" description="Helical" evidence="1">
    <location>
        <begin position="55"/>
        <end position="74"/>
    </location>
</feature>
<dbReference type="EMBL" id="KZ303496">
    <property type="protein sequence ID" value="PIA17015.1"/>
    <property type="molecule type" value="Genomic_DNA"/>
</dbReference>
<keyword evidence="1" id="KW-0812">Transmembrane</keyword>
<feature type="transmembrane region" description="Helical" evidence="1">
    <location>
        <begin position="6"/>
        <end position="34"/>
    </location>
</feature>
<reference evidence="3 4" key="1">
    <citation type="journal article" date="2015" name="Genome Biol. Evol.">
        <title>Phylogenomic analyses indicate that early fungi evolved digesting cell walls of algal ancestors of land plants.</title>
        <authorList>
            <person name="Chang Y."/>
            <person name="Wang S."/>
            <person name="Sekimoto S."/>
            <person name="Aerts A.L."/>
            <person name="Choi C."/>
            <person name="Clum A."/>
            <person name="LaButti K.M."/>
            <person name="Lindquist E.A."/>
            <person name="Yee Ngan C."/>
            <person name="Ohm R.A."/>
            <person name="Salamov A.A."/>
            <person name="Grigoriev I.V."/>
            <person name="Spatafora J.W."/>
            <person name="Berbee M.L."/>
        </authorList>
    </citation>
    <scope>NUCLEOTIDE SEQUENCE [LARGE SCALE GENOMIC DNA]</scope>
    <source>
        <strain evidence="3 4">NRRL 1564</strain>
    </source>
</reference>
<keyword evidence="4" id="KW-1185">Reference proteome</keyword>
<protein>
    <submittedName>
        <fullName evidence="3">Uncharacterized protein</fullName>
    </submittedName>
</protein>
<evidence type="ECO:0000313" key="2">
    <source>
        <dbReference type="EMBL" id="PIA17011.1"/>
    </source>
</evidence>
<accession>A0A2G5BDC7</accession>
<dbReference type="Proteomes" id="UP000242474">
    <property type="component" value="Unassembled WGS sequence"/>
</dbReference>
<proteinExistence type="predicted"/>
<sequence>MASIVLPSFFLLSSLVLPLLVYSKFSFQIIYTQISKAIRARTPRLSLTMVSAPKDFLQILAWTSFVIQVNYFFINSGVFNMIYKSVAAVIGYITSLAFVFVFALSVYILFDIAFVLTRKRRRNQIPDSLRSIRARFRRLNPPVSPTQQLKLITNRWTTNAPKYRGPWKIGEDHANGTTSGNNLFTKYEPNTFTSFAEIVAMFRGSYYNAENAIKPLQDANLPTVAERLRRHFIFFSKWSLPTFYYNCGRVVADENDDYDVAYRMLSELYAQATE</sequence>
<name>A0A2G5BDC7_COERN</name>
<dbReference type="AlphaFoldDB" id="A0A2G5BDC7"/>
<feature type="transmembrane region" description="Helical" evidence="1">
    <location>
        <begin position="86"/>
        <end position="116"/>
    </location>
</feature>
<gene>
    <name evidence="2" type="ORF">COEREDRAFT_86418</name>
    <name evidence="3" type="ORF">COEREDRAFT_86421</name>
</gene>
<evidence type="ECO:0000313" key="3">
    <source>
        <dbReference type="EMBL" id="PIA17015.1"/>
    </source>
</evidence>
<dbReference type="OrthoDB" id="5638530at2759"/>
<organism evidence="3 4">
    <name type="scientific">Coemansia reversa (strain ATCC 12441 / NRRL 1564)</name>
    <dbReference type="NCBI Taxonomy" id="763665"/>
    <lineage>
        <taxon>Eukaryota</taxon>
        <taxon>Fungi</taxon>
        <taxon>Fungi incertae sedis</taxon>
        <taxon>Zoopagomycota</taxon>
        <taxon>Kickxellomycotina</taxon>
        <taxon>Kickxellomycetes</taxon>
        <taxon>Kickxellales</taxon>
        <taxon>Kickxellaceae</taxon>
        <taxon>Coemansia</taxon>
    </lineage>
</organism>
<dbReference type="EMBL" id="KZ303496">
    <property type="protein sequence ID" value="PIA17011.1"/>
    <property type="molecule type" value="Genomic_DNA"/>
</dbReference>
<evidence type="ECO:0000313" key="4">
    <source>
        <dbReference type="Proteomes" id="UP000242474"/>
    </source>
</evidence>
<keyword evidence="1" id="KW-1133">Transmembrane helix</keyword>